<name>A0A2K5N4T2_CERAT</name>
<sequence>MTQNNHMTGAGLRISSDGNFKLEFQKKEIWKTLSRCVDGWMLKYCYSDQLFWRWLKGEVRQQPLSTVAS</sequence>
<dbReference type="Bgee" id="ENSCATG00000039307">
    <property type="expression patterns" value="Expressed in cerebellum"/>
</dbReference>
<accession>A0A2K5N4T2</accession>
<evidence type="ECO:0000313" key="1">
    <source>
        <dbReference type="Ensembl" id="ENSCATP00000032507.1"/>
    </source>
</evidence>
<dbReference type="OMA" id="FQKKEIW"/>
<reference evidence="1" key="1">
    <citation type="submission" date="2025-08" db="UniProtKB">
        <authorList>
            <consortium name="Ensembl"/>
        </authorList>
    </citation>
    <scope>IDENTIFICATION</scope>
</reference>
<dbReference type="Proteomes" id="UP000233060">
    <property type="component" value="Unassembled WGS sequence"/>
</dbReference>
<reference evidence="1" key="2">
    <citation type="submission" date="2025-09" db="UniProtKB">
        <authorList>
            <consortium name="Ensembl"/>
        </authorList>
    </citation>
    <scope>IDENTIFICATION</scope>
</reference>
<evidence type="ECO:0000313" key="2">
    <source>
        <dbReference type="Proteomes" id="UP000233060"/>
    </source>
</evidence>
<protein>
    <submittedName>
        <fullName evidence="1">Uncharacterized protein</fullName>
    </submittedName>
</protein>
<proteinExistence type="predicted"/>
<dbReference type="AlphaFoldDB" id="A0A2K5N4T2"/>
<organism evidence="1 2">
    <name type="scientific">Cercocebus atys</name>
    <name type="common">Sooty mangabey</name>
    <name type="synonym">Cercocebus torquatus atys</name>
    <dbReference type="NCBI Taxonomy" id="9531"/>
    <lineage>
        <taxon>Eukaryota</taxon>
        <taxon>Metazoa</taxon>
        <taxon>Chordata</taxon>
        <taxon>Craniata</taxon>
        <taxon>Vertebrata</taxon>
        <taxon>Euteleostomi</taxon>
        <taxon>Mammalia</taxon>
        <taxon>Eutheria</taxon>
        <taxon>Euarchontoglires</taxon>
        <taxon>Primates</taxon>
        <taxon>Haplorrhini</taxon>
        <taxon>Catarrhini</taxon>
        <taxon>Cercopithecidae</taxon>
        <taxon>Cercopithecinae</taxon>
        <taxon>Cercocebus</taxon>
    </lineage>
</organism>
<keyword evidence="2" id="KW-1185">Reference proteome</keyword>
<dbReference type="GeneTree" id="ENSGT00910000147898"/>
<dbReference type="Ensembl" id="ENSCATT00000056774.1">
    <property type="protein sequence ID" value="ENSCATP00000032507.1"/>
    <property type="gene ID" value="ENSCATG00000039307.1"/>
</dbReference>